<dbReference type="EMBL" id="CP029194">
    <property type="protein sequence ID" value="QES22526.1"/>
    <property type="molecule type" value="Genomic_DNA"/>
</dbReference>
<dbReference type="SUPFAM" id="SSF47336">
    <property type="entry name" value="ACP-like"/>
    <property type="match status" value="1"/>
</dbReference>
<keyword evidence="1" id="KW-0596">Phosphopantetheine</keyword>
<evidence type="ECO:0000259" key="3">
    <source>
        <dbReference type="PROSITE" id="PS50075"/>
    </source>
</evidence>
<feature type="domain" description="Carrier" evidence="3">
    <location>
        <begin position="3"/>
        <end position="83"/>
    </location>
</feature>
<proteinExistence type="predicted"/>
<dbReference type="InterPro" id="IPR006162">
    <property type="entry name" value="Ppantetheine_attach_site"/>
</dbReference>
<dbReference type="Pfam" id="PF00550">
    <property type="entry name" value="PP-binding"/>
    <property type="match status" value="1"/>
</dbReference>
<dbReference type="RefSeq" id="WP_150270821.1">
    <property type="nucleotide sequence ID" value="NZ_CP029194.1"/>
</dbReference>
<dbReference type="Proteomes" id="UP000324106">
    <property type="component" value="Chromosome"/>
</dbReference>
<dbReference type="PROSITE" id="PS50075">
    <property type="entry name" value="CARRIER"/>
    <property type="match status" value="1"/>
</dbReference>
<dbReference type="OrthoDB" id="3537906at2"/>
<evidence type="ECO:0000256" key="1">
    <source>
        <dbReference type="ARBA" id="ARBA00022450"/>
    </source>
</evidence>
<sequence length="88" mass="9572">MAQLTLRELGEILLEFQFQDRDSPGVLDTGSLDVVFQDLGYDSLALLQTTGRIQREYGVELDRDGVASAETPRALLDLVNTTLTGASA</sequence>
<dbReference type="InterPro" id="IPR009081">
    <property type="entry name" value="PP-bd_ACP"/>
</dbReference>
<dbReference type="InterPro" id="IPR036736">
    <property type="entry name" value="ACP-like_sf"/>
</dbReference>
<dbReference type="PROSITE" id="PS00012">
    <property type="entry name" value="PHOSPHOPANTETHEINE"/>
    <property type="match status" value="1"/>
</dbReference>
<accession>A0A5P2AWV5</accession>
<evidence type="ECO:0000313" key="5">
    <source>
        <dbReference type="Proteomes" id="UP000324106"/>
    </source>
</evidence>
<evidence type="ECO:0000313" key="4">
    <source>
        <dbReference type="EMBL" id="QES22526.1"/>
    </source>
</evidence>
<gene>
    <name evidence="4" type="ORF">DEJ46_28325</name>
</gene>
<protein>
    <submittedName>
        <fullName evidence="4">Actinorhodin polyketide synthase</fullName>
    </submittedName>
</protein>
<organism evidence="4 5">
    <name type="scientific">Streptomyces venezuelae</name>
    <dbReference type="NCBI Taxonomy" id="54571"/>
    <lineage>
        <taxon>Bacteria</taxon>
        <taxon>Bacillati</taxon>
        <taxon>Actinomycetota</taxon>
        <taxon>Actinomycetes</taxon>
        <taxon>Kitasatosporales</taxon>
        <taxon>Streptomycetaceae</taxon>
        <taxon>Streptomyces</taxon>
    </lineage>
</organism>
<keyword evidence="2" id="KW-0597">Phosphoprotein</keyword>
<reference evidence="4 5" key="1">
    <citation type="submission" date="2018-05" db="EMBL/GenBank/DDBJ databases">
        <title>Streptomyces venezuelae.</title>
        <authorList>
            <person name="Kim W."/>
            <person name="Lee N."/>
            <person name="Cho B.-K."/>
        </authorList>
    </citation>
    <scope>NUCLEOTIDE SEQUENCE [LARGE SCALE GENOMIC DNA]</scope>
    <source>
        <strain evidence="4 5">ATCC 15068</strain>
    </source>
</reference>
<dbReference type="Gene3D" id="1.10.1200.10">
    <property type="entry name" value="ACP-like"/>
    <property type="match status" value="1"/>
</dbReference>
<evidence type="ECO:0000256" key="2">
    <source>
        <dbReference type="ARBA" id="ARBA00022553"/>
    </source>
</evidence>
<dbReference type="AlphaFoldDB" id="A0A5P2AWV5"/>
<name>A0A5P2AWV5_STRVZ</name>